<sequence>MELTPKNWECALSASAGTTASEYFHTRKVEFGPPEGEYQEFNYLKRRLYEPMVAESQMLHGPPKPVVYEAMLSTMPNLEILIMHRPHLFSRIFLPALNQLVTLKLYNSPLNKPRLQRLLTITPNLEHLEIFQNVPVRLDRPELFFAMNKILRLTAPELLSCFENHPCSSKITTLAIRARIKDDSDDTDDITDFVPSPPLLPITQFPNLRFLAVHYEHLDFGWKKGPCIANLIKHCQKLDHLFLFGVKDLLRCNFEGFVRLKRITLMPHEDQKDPGKNWSNSVQNQIKDPKWACGGSTC</sequence>
<dbReference type="AlphaFoldDB" id="A0AAN7BLX4"/>
<comment type="caution">
    <text evidence="1">The sequence shown here is derived from an EMBL/GenBank/DDBJ whole genome shotgun (WGS) entry which is preliminary data.</text>
</comment>
<reference evidence="1" key="1">
    <citation type="journal article" date="2023" name="Mol. Phylogenet. Evol.">
        <title>Genome-scale phylogeny and comparative genomics of the fungal order Sordariales.</title>
        <authorList>
            <person name="Hensen N."/>
            <person name="Bonometti L."/>
            <person name="Westerberg I."/>
            <person name="Brannstrom I.O."/>
            <person name="Guillou S."/>
            <person name="Cros-Aarteil S."/>
            <person name="Calhoun S."/>
            <person name="Haridas S."/>
            <person name="Kuo A."/>
            <person name="Mondo S."/>
            <person name="Pangilinan J."/>
            <person name="Riley R."/>
            <person name="LaButti K."/>
            <person name="Andreopoulos B."/>
            <person name="Lipzen A."/>
            <person name="Chen C."/>
            <person name="Yan M."/>
            <person name="Daum C."/>
            <person name="Ng V."/>
            <person name="Clum A."/>
            <person name="Steindorff A."/>
            <person name="Ohm R.A."/>
            <person name="Martin F."/>
            <person name="Silar P."/>
            <person name="Natvig D.O."/>
            <person name="Lalanne C."/>
            <person name="Gautier V."/>
            <person name="Ament-Velasquez S.L."/>
            <person name="Kruys A."/>
            <person name="Hutchinson M.I."/>
            <person name="Powell A.J."/>
            <person name="Barry K."/>
            <person name="Miller A.N."/>
            <person name="Grigoriev I.V."/>
            <person name="Debuchy R."/>
            <person name="Gladieux P."/>
            <person name="Hiltunen Thoren M."/>
            <person name="Johannesson H."/>
        </authorList>
    </citation>
    <scope>NUCLEOTIDE SEQUENCE</scope>
    <source>
        <strain evidence="1">CBS 990.96</strain>
    </source>
</reference>
<keyword evidence="2" id="KW-1185">Reference proteome</keyword>
<evidence type="ECO:0000313" key="1">
    <source>
        <dbReference type="EMBL" id="KAK4225667.1"/>
    </source>
</evidence>
<organism evidence="1 2">
    <name type="scientific">Podospora fimiseda</name>
    <dbReference type="NCBI Taxonomy" id="252190"/>
    <lineage>
        <taxon>Eukaryota</taxon>
        <taxon>Fungi</taxon>
        <taxon>Dikarya</taxon>
        <taxon>Ascomycota</taxon>
        <taxon>Pezizomycotina</taxon>
        <taxon>Sordariomycetes</taxon>
        <taxon>Sordariomycetidae</taxon>
        <taxon>Sordariales</taxon>
        <taxon>Podosporaceae</taxon>
        <taxon>Podospora</taxon>
    </lineage>
</organism>
<dbReference type="SUPFAM" id="SSF52047">
    <property type="entry name" value="RNI-like"/>
    <property type="match status" value="1"/>
</dbReference>
<evidence type="ECO:0000313" key="2">
    <source>
        <dbReference type="Proteomes" id="UP001301958"/>
    </source>
</evidence>
<name>A0AAN7BLX4_9PEZI</name>
<dbReference type="Gene3D" id="3.80.10.10">
    <property type="entry name" value="Ribonuclease Inhibitor"/>
    <property type="match status" value="1"/>
</dbReference>
<dbReference type="EMBL" id="MU865362">
    <property type="protein sequence ID" value="KAK4225667.1"/>
    <property type="molecule type" value="Genomic_DNA"/>
</dbReference>
<accession>A0AAN7BLX4</accession>
<gene>
    <name evidence="1" type="ORF">QBC38DRAFT_530412</name>
</gene>
<proteinExistence type="predicted"/>
<protein>
    <submittedName>
        <fullName evidence="1">Uncharacterized protein</fullName>
    </submittedName>
</protein>
<dbReference type="Proteomes" id="UP001301958">
    <property type="component" value="Unassembled WGS sequence"/>
</dbReference>
<dbReference type="InterPro" id="IPR032675">
    <property type="entry name" value="LRR_dom_sf"/>
</dbReference>
<reference evidence="1" key="2">
    <citation type="submission" date="2023-05" db="EMBL/GenBank/DDBJ databases">
        <authorList>
            <consortium name="Lawrence Berkeley National Laboratory"/>
            <person name="Steindorff A."/>
            <person name="Hensen N."/>
            <person name="Bonometti L."/>
            <person name="Westerberg I."/>
            <person name="Brannstrom I.O."/>
            <person name="Guillou S."/>
            <person name="Cros-Aarteil S."/>
            <person name="Calhoun S."/>
            <person name="Haridas S."/>
            <person name="Kuo A."/>
            <person name="Mondo S."/>
            <person name="Pangilinan J."/>
            <person name="Riley R."/>
            <person name="Labutti K."/>
            <person name="Andreopoulos B."/>
            <person name="Lipzen A."/>
            <person name="Chen C."/>
            <person name="Yanf M."/>
            <person name="Daum C."/>
            <person name="Ng V."/>
            <person name="Clum A."/>
            <person name="Ohm R."/>
            <person name="Martin F."/>
            <person name="Silar P."/>
            <person name="Natvig D."/>
            <person name="Lalanne C."/>
            <person name="Gautier V."/>
            <person name="Ament-Velasquez S.L."/>
            <person name="Kruys A."/>
            <person name="Hutchinson M.I."/>
            <person name="Powell A.J."/>
            <person name="Barry K."/>
            <person name="Miller A.N."/>
            <person name="Grigoriev I.V."/>
            <person name="Debuchy R."/>
            <person name="Gladieux P."/>
            <person name="Thoren M.H."/>
            <person name="Johannesson H."/>
        </authorList>
    </citation>
    <scope>NUCLEOTIDE SEQUENCE</scope>
    <source>
        <strain evidence="1">CBS 990.96</strain>
    </source>
</reference>